<evidence type="ECO:0000259" key="1">
    <source>
        <dbReference type="PROSITE" id="PS51746"/>
    </source>
</evidence>
<dbReference type="GO" id="GO:0004722">
    <property type="term" value="F:protein serine/threonine phosphatase activity"/>
    <property type="evidence" value="ECO:0007669"/>
    <property type="project" value="InterPro"/>
</dbReference>
<feature type="domain" description="PPM-type phosphatase" evidence="1">
    <location>
        <begin position="1"/>
        <end position="241"/>
    </location>
</feature>
<evidence type="ECO:0000313" key="2">
    <source>
        <dbReference type="EMBL" id="MBD3871220.1"/>
    </source>
</evidence>
<comment type="caution">
    <text evidence="2">The sequence shown here is derived from an EMBL/GenBank/DDBJ whole genome shotgun (WGS) entry which is preliminary data.</text>
</comment>
<dbReference type="Proteomes" id="UP000598633">
    <property type="component" value="Unassembled WGS sequence"/>
</dbReference>
<protein>
    <submittedName>
        <fullName evidence="2">Serine/threonine-protein phosphatase</fullName>
    </submittedName>
</protein>
<reference evidence="2 3" key="1">
    <citation type="submission" date="2020-08" db="EMBL/GenBank/DDBJ databases">
        <title>Acidobacteriota in marine sediments use diverse sulfur dissimilation pathways.</title>
        <authorList>
            <person name="Wasmund K."/>
        </authorList>
    </citation>
    <scope>NUCLEOTIDE SEQUENCE [LARGE SCALE GENOMIC DNA]</scope>
    <source>
        <strain evidence="2">MAG AM3-A</strain>
    </source>
</reference>
<dbReference type="Pfam" id="PF13672">
    <property type="entry name" value="PP2C_2"/>
    <property type="match status" value="1"/>
</dbReference>
<gene>
    <name evidence="2" type="ORF">IFJ97_07675</name>
</gene>
<organism evidence="2 3">
    <name type="scientific">Candidatus Sulfomarinibacter kjeldsenii</name>
    <dbReference type="NCBI Taxonomy" id="2885994"/>
    <lineage>
        <taxon>Bacteria</taxon>
        <taxon>Pseudomonadati</taxon>
        <taxon>Acidobacteriota</taxon>
        <taxon>Thermoanaerobaculia</taxon>
        <taxon>Thermoanaerobaculales</taxon>
        <taxon>Candidatus Sulfomarinibacteraceae</taxon>
        <taxon>Candidatus Sulfomarinibacter</taxon>
    </lineage>
</organism>
<dbReference type="PANTHER" id="PTHR47992">
    <property type="entry name" value="PROTEIN PHOSPHATASE"/>
    <property type="match status" value="1"/>
</dbReference>
<proteinExistence type="predicted"/>
<accession>A0A8J7C3Q3</accession>
<dbReference type="InterPro" id="IPR015655">
    <property type="entry name" value="PP2C"/>
</dbReference>
<dbReference type="InterPro" id="IPR001932">
    <property type="entry name" value="PPM-type_phosphatase-like_dom"/>
</dbReference>
<evidence type="ECO:0000313" key="3">
    <source>
        <dbReference type="Proteomes" id="UP000598633"/>
    </source>
</evidence>
<dbReference type="InterPro" id="IPR036457">
    <property type="entry name" value="PPM-type-like_dom_sf"/>
</dbReference>
<dbReference type="SMART" id="SM00332">
    <property type="entry name" value="PP2Cc"/>
    <property type="match status" value="1"/>
</dbReference>
<dbReference type="AlphaFoldDB" id="A0A8J7C3Q3"/>
<name>A0A8J7C3Q3_9BACT</name>
<dbReference type="SMART" id="SM00331">
    <property type="entry name" value="PP2C_SIG"/>
    <property type="match status" value="1"/>
</dbReference>
<dbReference type="Gene3D" id="3.60.40.10">
    <property type="entry name" value="PPM-type phosphatase domain"/>
    <property type="match status" value="1"/>
</dbReference>
<sequence>MKRRLNEDVFVVDSDAGMYLVADGMGGHAAGEVASRVATDEILRAFTEGTNDADETWPEHWDADRSATANLIVDAIVAGHHQVTTAMNNNAELKGMGTTVVVAVYLRGEGKIVICHVGDSRAYRYRRGGLMLLTNDHSWVHEQVEAGFLTEEAARTHPLKNVVTQALGGNSEPKVDVLEDKIDEGDIYMLCSDGLNSMLTDAEIAAVLETGGSLDETCGRLISEANERGGNDNISVVLMRLPSFQSVNPS</sequence>
<dbReference type="PROSITE" id="PS51746">
    <property type="entry name" value="PPM_2"/>
    <property type="match status" value="1"/>
</dbReference>
<dbReference type="EMBL" id="JACXWA010000121">
    <property type="protein sequence ID" value="MBD3871220.1"/>
    <property type="molecule type" value="Genomic_DNA"/>
</dbReference>
<dbReference type="SUPFAM" id="SSF81606">
    <property type="entry name" value="PP2C-like"/>
    <property type="match status" value="1"/>
</dbReference>
<dbReference type="CDD" id="cd00143">
    <property type="entry name" value="PP2Cc"/>
    <property type="match status" value="1"/>
</dbReference>